<dbReference type="Proteomes" id="UP000241675">
    <property type="component" value="Segment"/>
</dbReference>
<proteinExistence type="predicted"/>
<dbReference type="GO" id="GO:0006355">
    <property type="term" value="P:regulation of DNA-templated transcription"/>
    <property type="evidence" value="ECO:0007669"/>
    <property type="project" value="InterPro"/>
</dbReference>
<gene>
    <name evidence="3" type="ORF">DLP05_060</name>
</gene>
<keyword evidence="4" id="KW-1185">Reference proteome</keyword>
<reference evidence="3 4" key="2">
    <citation type="submission" date="2017-11" db="EMBL/GenBank/DDBJ databases">
        <title>Lysogenic conversion of Stenotrophomonas maltophilia by temperate phage DLP4.</title>
        <authorList>
            <person name="Dennis J."/>
            <person name="Stothard P."/>
        </authorList>
    </citation>
    <scope>NUCLEOTIDE SEQUENCE [LARGE SCALE GENOMIC DNA]</scope>
</reference>
<reference evidence="4" key="1">
    <citation type="submission" date="2017-10" db="EMBL/GenBank/DDBJ databases">
        <authorList>
            <person name="Peters D.L."/>
        </authorList>
    </citation>
    <scope>NUCLEOTIDE SEQUENCE [LARGE SCALE GENOMIC DNA]</scope>
</reference>
<sequence>MKPFDRWYAKNRESLLKQRREKYRTDPQFRQAALSRSARQRANRQKPSDDKPFGFGEVAELLGVSTVTLRTWKRKDYYPEPSRHGKAVVFSAEQVNLLKTLRSVFVKHGWNMRDDAAKEELESTIRLIYANWS</sequence>
<feature type="compositionally biased region" description="Low complexity" evidence="1">
    <location>
        <begin position="28"/>
        <end position="37"/>
    </location>
</feature>
<protein>
    <submittedName>
        <fullName evidence="3">Transcriptional regulator</fullName>
    </submittedName>
</protein>
<organism evidence="3 4">
    <name type="scientific">Stenotrophomonas phage vB_SmaS_DLP_5</name>
    <dbReference type="NCBI Taxonomy" id="2044561"/>
    <lineage>
        <taxon>Viruses</taxon>
        <taxon>Duplodnaviria</taxon>
        <taxon>Heunggongvirae</taxon>
        <taxon>Uroviricota</taxon>
        <taxon>Caudoviricetes</taxon>
        <taxon>Delepquintavirus</taxon>
        <taxon>Delepquintavirus DLP5</taxon>
    </lineage>
</organism>
<evidence type="ECO:0000313" key="4">
    <source>
        <dbReference type="Proteomes" id="UP000241675"/>
    </source>
</evidence>
<evidence type="ECO:0000259" key="2">
    <source>
        <dbReference type="Pfam" id="PF13411"/>
    </source>
</evidence>
<name>A0A2D2W2J2_9CAUD</name>
<feature type="region of interest" description="Disordered" evidence="1">
    <location>
        <begin position="19"/>
        <end position="54"/>
    </location>
</feature>
<evidence type="ECO:0000256" key="1">
    <source>
        <dbReference type="SAM" id="MobiDB-lite"/>
    </source>
</evidence>
<dbReference type="InterPro" id="IPR009061">
    <property type="entry name" value="DNA-bd_dom_put_sf"/>
</dbReference>
<evidence type="ECO:0000313" key="3">
    <source>
        <dbReference type="EMBL" id="ATS92353.1"/>
    </source>
</evidence>
<feature type="domain" description="HTH merR-type" evidence="2">
    <location>
        <begin position="56"/>
        <end position="103"/>
    </location>
</feature>
<dbReference type="EMBL" id="MG189906">
    <property type="protein sequence ID" value="ATS92353.1"/>
    <property type="molecule type" value="Genomic_DNA"/>
</dbReference>
<dbReference type="SUPFAM" id="SSF46955">
    <property type="entry name" value="Putative DNA-binding domain"/>
    <property type="match status" value="1"/>
</dbReference>
<dbReference type="GO" id="GO:0003677">
    <property type="term" value="F:DNA binding"/>
    <property type="evidence" value="ECO:0007669"/>
    <property type="project" value="InterPro"/>
</dbReference>
<accession>A0A2D2W2J2</accession>
<dbReference type="InterPro" id="IPR000551">
    <property type="entry name" value="MerR-type_HTH_dom"/>
</dbReference>
<dbReference type="Pfam" id="PF13411">
    <property type="entry name" value="MerR_1"/>
    <property type="match status" value="1"/>
</dbReference>
<dbReference type="Gene3D" id="1.10.1660.10">
    <property type="match status" value="1"/>
</dbReference>